<organism evidence="1 2">
    <name type="scientific">Paenibacillus rhizosphaerae</name>
    <dbReference type="NCBI Taxonomy" id="297318"/>
    <lineage>
        <taxon>Bacteria</taxon>
        <taxon>Bacillati</taxon>
        <taxon>Bacillota</taxon>
        <taxon>Bacilli</taxon>
        <taxon>Bacillales</taxon>
        <taxon>Paenibacillaceae</taxon>
        <taxon>Paenibacillus</taxon>
    </lineage>
</organism>
<dbReference type="SUPFAM" id="SSF54427">
    <property type="entry name" value="NTF2-like"/>
    <property type="match status" value="1"/>
</dbReference>
<dbReference type="GO" id="GO:0030638">
    <property type="term" value="P:polyketide metabolic process"/>
    <property type="evidence" value="ECO:0007669"/>
    <property type="project" value="InterPro"/>
</dbReference>
<dbReference type="InterPro" id="IPR009959">
    <property type="entry name" value="Cyclase_SnoaL-like"/>
</dbReference>
<dbReference type="EMBL" id="JACHXJ010000005">
    <property type="protein sequence ID" value="MBB3130600.1"/>
    <property type="molecule type" value="Genomic_DNA"/>
</dbReference>
<gene>
    <name evidence="1" type="ORF">FHS19_005319</name>
</gene>
<sequence>MNTTRQQQVEAAVKWIEEAWREGALSQSGQGFIGQLEEAFTDRQYEVDDVMVQGEEVIARIVITGKHTGTFAGNPATGRMVRITQFHEFTVNDGRIVHRFGWYDTGTLLPQLQAGA</sequence>
<dbReference type="Pfam" id="PF07366">
    <property type="entry name" value="SnoaL"/>
    <property type="match status" value="1"/>
</dbReference>
<dbReference type="PANTHER" id="PTHR38436:SF1">
    <property type="entry name" value="ESTER CYCLASE"/>
    <property type="match status" value="1"/>
</dbReference>
<evidence type="ECO:0000313" key="1">
    <source>
        <dbReference type="EMBL" id="MBB3130600.1"/>
    </source>
</evidence>
<reference evidence="1 2" key="1">
    <citation type="submission" date="2020-08" db="EMBL/GenBank/DDBJ databases">
        <title>Genomic Encyclopedia of Type Strains, Phase III (KMG-III): the genomes of soil and plant-associated and newly described type strains.</title>
        <authorList>
            <person name="Whitman W."/>
        </authorList>
    </citation>
    <scope>NUCLEOTIDE SEQUENCE [LARGE SCALE GENOMIC DNA]</scope>
    <source>
        <strain evidence="1 2">CECT 5831</strain>
    </source>
</reference>
<dbReference type="RefSeq" id="WP_183584717.1">
    <property type="nucleotide sequence ID" value="NZ_JACHXJ010000005.1"/>
</dbReference>
<name>A0A839TYG3_9BACL</name>
<dbReference type="Gene3D" id="3.10.450.50">
    <property type="match status" value="1"/>
</dbReference>
<dbReference type="PANTHER" id="PTHR38436">
    <property type="entry name" value="POLYKETIDE CYCLASE SNOAL-LIKE DOMAIN"/>
    <property type="match status" value="1"/>
</dbReference>
<dbReference type="InterPro" id="IPR032710">
    <property type="entry name" value="NTF2-like_dom_sf"/>
</dbReference>
<dbReference type="Proteomes" id="UP000517523">
    <property type="component" value="Unassembled WGS sequence"/>
</dbReference>
<protein>
    <submittedName>
        <fullName evidence="1">Putative ester cyclase</fullName>
    </submittedName>
</protein>
<proteinExistence type="predicted"/>
<evidence type="ECO:0000313" key="2">
    <source>
        <dbReference type="Proteomes" id="UP000517523"/>
    </source>
</evidence>
<dbReference type="AlphaFoldDB" id="A0A839TYG3"/>
<comment type="caution">
    <text evidence="1">The sequence shown here is derived from an EMBL/GenBank/DDBJ whole genome shotgun (WGS) entry which is preliminary data.</text>
</comment>
<accession>A0A839TYG3</accession>